<comment type="subcellular location">
    <subcellularLocation>
        <location evidence="1">Nucleus</location>
    </subcellularLocation>
</comment>
<reference evidence="9 11" key="2">
    <citation type="submission" date="2018-11" db="EMBL/GenBank/DDBJ databases">
        <authorList>
            <consortium name="Pathogen Informatics"/>
        </authorList>
    </citation>
    <scope>NUCLEOTIDE SEQUENCE [LARGE SCALE GENOMIC DNA]</scope>
</reference>
<dbReference type="GO" id="GO:0003677">
    <property type="term" value="F:DNA binding"/>
    <property type="evidence" value="ECO:0007669"/>
    <property type="project" value="TreeGrafter"/>
</dbReference>
<dbReference type="InterPro" id="IPR003228">
    <property type="entry name" value="TFIID_TAF12_dom"/>
</dbReference>
<dbReference type="PANTHER" id="PTHR12264:SF21">
    <property type="entry name" value="TRANSCRIPTION INITIATION FACTOR TFIID SUBUNIT 12"/>
    <property type="match status" value="1"/>
</dbReference>
<dbReference type="Pfam" id="PF03847">
    <property type="entry name" value="TFIID_20kDa"/>
    <property type="match status" value="1"/>
</dbReference>
<evidence type="ECO:0000313" key="11">
    <source>
        <dbReference type="Proteomes" id="UP000274756"/>
    </source>
</evidence>
<dbReference type="AlphaFoldDB" id="A0A0N4U6T0"/>
<evidence type="ECO:0000256" key="5">
    <source>
        <dbReference type="ARBA" id="ARBA00023163"/>
    </source>
</evidence>
<dbReference type="InterPro" id="IPR009072">
    <property type="entry name" value="Histone-fold"/>
</dbReference>
<dbReference type="Proteomes" id="UP000038040">
    <property type="component" value="Unplaced"/>
</dbReference>
<name>A0A0N4U6T0_DRAME</name>
<dbReference type="GO" id="GO:0046982">
    <property type="term" value="F:protein heterodimerization activity"/>
    <property type="evidence" value="ECO:0007669"/>
    <property type="project" value="InterPro"/>
</dbReference>
<dbReference type="PANTHER" id="PTHR12264">
    <property type="entry name" value="TRANSCRIPTION INITIATION FACTOR TFIID SUBUNIT 12"/>
    <property type="match status" value="1"/>
</dbReference>
<evidence type="ECO:0000256" key="6">
    <source>
        <dbReference type="ARBA" id="ARBA00023242"/>
    </source>
</evidence>
<dbReference type="GO" id="GO:0000124">
    <property type="term" value="C:SAGA complex"/>
    <property type="evidence" value="ECO:0007669"/>
    <property type="project" value="InterPro"/>
</dbReference>
<comment type="similarity">
    <text evidence="2">Belongs to the TAF12 family.</text>
</comment>
<proteinExistence type="inferred from homology"/>
<dbReference type="Proteomes" id="UP000274756">
    <property type="component" value="Unassembled WGS sequence"/>
</dbReference>
<evidence type="ECO:0000256" key="2">
    <source>
        <dbReference type="ARBA" id="ARBA00007530"/>
    </source>
</evidence>
<feature type="domain" description="Transcription initiation factor TFIID subunit 12" evidence="8">
    <location>
        <begin position="328"/>
        <end position="394"/>
    </location>
</feature>
<dbReference type="GO" id="GO:0017025">
    <property type="term" value="F:TBP-class protein binding"/>
    <property type="evidence" value="ECO:0007669"/>
    <property type="project" value="TreeGrafter"/>
</dbReference>
<reference evidence="12" key="1">
    <citation type="submission" date="2017-02" db="UniProtKB">
        <authorList>
            <consortium name="WormBaseParasite"/>
        </authorList>
    </citation>
    <scope>IDENTIFICATION</scope>
</reference>
<dbReference type="OrthoDB" id="2193432at2759"/>
<accession>A0A0N4U6T0</accession>
<keyword evidence="6" id="KW-0539">Nucleus</keyword>
<evidence type="ECO:0000256" key="1">
    <source>
        <dbReference type="ARBA" id="ARBA00004123"/>
    </source>
</evidence>
<dbReference type="EMBL" id="UYYG01001158">
    <property type="protein sequence ID" value="VDN57036.1"/>
    <property type="molecule type" value="Genomic_DNA"/>
</dbReference>
<dbReference type="GO" id="GO:0005669">
    <property type="term" value="C:transcription factor TFIID complex"/>
    <property type="evidence" value="ECO:0007669"/>
    <property type="project" value="InterPro"/>
</dbReference>
<feature type="compositionally biased region" description="Low complexity" evidence="7">
    <location>
        <begin position="50"/>
        <end position="75"/>
    </location>
</feature>
<evidence type="ECO:0000256" key="3">
    <source>
        <dbReference type="ARBA" id="ARBA00017484"/>
    </source>
</evidence>
<keyword evidence="11" id="KW-1185">Reference proteome</keyword>
<evidence type="ECO:0000313" key="9">
    <source>
        <dbReference type="EMBL" id="VDN57036.1"/>
    </source>
</evidence>
<keyword evidence="4" id="KW-0805">Transcription regulation</keyword>
<organism evidence="10 12">
    <name type="scientific">Dracunculus medinensis</name>
    <name type="common">Guinea worm</name>
    <dbReference type="NCBI Taxonomy" id="318479"/>
    <lineage>
        <taxon>Eukaryota</taxon>
        <taxon>Metazoa</taxon>
        <taxon>Ecdysozoa</taxon>
        <taxon>Nematoda</taxon>
        <taxon>Chromadorea</taxon>
        <taxon>Rhabditida</taxon>
        <taxon>Spirurina</taxon>
        <taxon>Dracunculoidea</taxon>
        <taxon>Dracunculidae</taxon>
        <taxon>Dracunculus</taxon>
    </lineage>
</organism>
<dbReference type="WBParaSite" id="DME_0000264901-mRNA-1">
    <property type="protein sequence ID" value="DME_0000264901-mRNA-1"/>
    <property type="gene ID" value="DME_0000264901"/>
</dbReference>
<dbReference type="CDD" id="cd07981">
    <property type="entry name" value="HFD_TAF12"/>
    <property type="match status" value="1"/>
</dbReference>
<dbReference type="GO" id="GO:0051123">
    <property type="term" value="P:RNA polymerase II preinitiation complex assembly"/>
    <property type="evidence" value="ECO:0007669"/>
    <property type="project" value="TreeGrafter"/>
</dbReference>
<feature type="compositionally biased region" description="Polar residues" evidence="7">
    <location>
        <begin position="225"/>
        <end position="251"/>
    </location>
</feature>
<feature type="region of interest" description="Disordered" evidence="7">
    <location>
        <begin position="207"/>
        <end position="254"/>
    </location>
</feature>
<sequence>MLRRLYQSMLANLPPQNDRVMAEYSGQLINQQYGIDLGHSPAGIQRLSAQHTSPQQQQQLQHQQQPPSHMMSSGPMAISQQQLLMQANQPIHMPTHCGNISVHQMGPAQVVSHQGMSMMNSSGPMQQPDNKLWSPNEFFISVGSQSQMIQAQHQVLPMQSQQQQQSQIVVPAINHPQIMNSLVQQPQQNQSHQIMPSNAAMLQQQSMCQQAQQHSIGRSPGFAHPSQSHIHNSSHCYQQASPNRPSLSRYPTPSPESVAHTPIFSWENLCVIDRAPVQRPAVEMRVIGQSSAIRQALGHLPAVPSTSSISSVNSDHSTLHTNLQLIDKEALEALIKSVDPLETVEDDVSEALLQLIEEFVDDVVDQTARVAKHRSATKLETKDVQYVLARKYKIFLPAQPVNGVVNECIPSKSPLVEAHRQRTNLIKKVLQKP</sequence>
<feature type="region of interest" description="Disordered" evidence="7">
    <location>
        <begin position="47"/>
        <end position="75"/>
    </location>
</feature>
<keyword evidence="5" id="KW-0804">Transcription</keyword>
<evidence type="ECO:0000256" key="4">
    <source>
        <dbReference type="ARBA" id="ARBA00023015"/>
    </source>
</evidence>
<gene>
    <name evidence="9" type="ORF">DME_LOCUS7009</name>
</gene>
<evidence type="ECO:0000259" key="8">
    <source>
        <dbReference type="Pfam" id="PF03847"/>
    </source>
</evidence>
<dbReference type="Gene3D" id="1.10.20.10">
    <property type="entry name" value="Histone, subunit A"/>
    <property type="match status" value="1"/>
</dbReference>
<evidence type="ECO:0000313" key="12">
    <source>
        <dbReference type="WBParaSite" id="DME_0000264901-mRNA-1"/>
    </source>
</evidence>
<evidence type="ECO:0000256" key="7">
    <source>
        <dbReference type="SAM" id="MobiDB-lite"/>
    </source>
</evidence>
<dbReference type="InterPro" id="IPR037794">
    <property type="entry name" value="TAF12"/>
</dbReference>
<protein>
    <recommendedName>
        <fullName evidence="3">Transcription initiation factor TFIID subunit 12</fullName>
    </recommendedName>
</protein>
<dbReference type="SUPFAM" id="SSF47113">
    <property type="entry name" value="Histone-fold"/>
    <property type="match status" value="1"/>
</dbReference>
<dbReference type="STRING" id="318479.A0A0N4U6T0"/>
<evidence type="ECO:0000313" key="10">
    <source>
        <dbReference type="Proteomes" id="UP000038040"/>
    </source>
</evidence>